<reference evidence="1" key="1">
    <citation type="submission" date="2022-03" db="EMBL/GenBank/DDBJ databases">
        <title>Draft genome sequence of Aduncisulcus paluster, a free-living microaerophilic Fornicata.</title>
        <authorList>
            <person name="Yuyama I."/>
            <person name="Kume K."/>
            <person name="Tamura T."/>
            <person name="Inagaki Y."/>
            <person name="Hashimoto T."/>
        </authorList>
    </citation>
    <scope>NUCLEOTIDE SEQUENCE</scope>
    <source>
        <strain evidence="1">NY0171</strain>
    </source>
</reference>
<dbReference type="EMBL" id="BQXS01009987">
    <property type="protein sequence ID" value="GKT32435.1"/>
    <property type="molecule type" value="Genomic_DNA"/>
</dbReference>
<organism evidence="1 2">
    <name type="scientific">Aduncisulcus paluster</name>
    <dbReference type="NCBI Taxonomy" id="2918883"/>
    <lineage>
        <taxon>Eukaryota</taxon>
        <taxon>Metamonada</taxon>
        <taxon>Carpediemonas-like organisms</taxon>
        <taxon>Aduncisulcus</taxon>
    </lineage>
</organism>
<evidence type="ECO:0000313" key="1">
    <source>
        <dbReference type="EMBL" id="GKT32435.1"/>
    </source>
</evidence>
<keyword evidence="2" id="KW-1185">Reference proteome</keyword>
<accession>A0ABQ5KIT9</accession>
<dbReference type="Proteomes" id="UP001057375">
    <property type="component" value="Unassembled WGS sequence"/>
</dbReference>
<sequence length="124" mass="13374">MREYLNMIASSKKSIKWNGKKRGLDTVMDEVKRPRWSGVFVNKASALSRSSSTIGMISSSVDSTGLGAASGSVPRNSTLDNALKYTMASIESPLFLPSPPLVSHHSHEVKNAFFQAGGSIGRLF</sequence>
<gene>
    <name evidence="1" type="ORF">ADUPG1_006598</name>
</gene>
<name>A0ABQ5KIT9_9EUKA</name>
<protein>
    <submittedName>
        <fullName evidence="1">Uncharacterized protein</fullName>
    </submittedName>
</protein>
<evidence type="ECO:0000313" key="2">
    <source>
        <dbReference type="Proteomes" id="UP001057375"/>
    </source>
</evidence>
<proteinExistence type="predicted"/>
<comment type="caution">
    <text evidence="1">The sequence shown here is derived from an EMBL/GenBank/DDBJ whole genome shotgun (WGS) entry which is preliminary data.</text>
</comment>